<reference evidence="2 3" key="1">
    <citation type="submission" date="2015-06" db="EMBL/GenBank/DDBJ databases">
        <title>Draft genome sequence of Streptomyces leeuwenhoekii C58, which produces the novel lasso peptide, chaxapeptin.</title>
        <authorList>
            <person name="Yi Y."/>
            <person name="Hai D."/>
            <person name="Jaspars M."/>
            <person name="Sheng H."/>
            <person name="Rateb M.E."/>
            <person name="Bull A."/>
            <person name="Goodfellow M."/>
            <person name="Asenjo J.A."/>
            <person name="Ebel R."/>
        </authorList>
    </citation>
    <scope>NUCLEOTIDE SEQUENCE [LARGE SCALE GENOMIC DNA]</scope>
    <source>
        <strain evidence="2 3">C58</strain>
    </source>
</reference>
<proteinExistence type="predicted"/>
<evidence type="ECO:0000256" key="1">
    <source>
        <dbReference type="SAM" id="MobiDB-lite"/>
    </source>
</evidence>
<evidence type="ECO:0000313" key="3">
    <source>
        <dbReference type="Proteomes" id="UP000037274"/>
    </source>
</evidence>
<organism evidence="2 3">
    <name type="scientific">Streptomyces leeuwenhoekii</name>
    <dbReference type="NCBI Taxonomy" id="1437453"/>
    <lineage>
        <taxon>Bacteria</taxon>
        <taxon>Bacillati</taxon>
        <taxon>Actinomycetota</taxon>
        <taxon>Actinomycetes</taxon>
        <taxon>Kitasatosporales</taxon>
        <taxon>Streptomycetaceae</taxon>
        <taxon>Streptomyces</taxon>
    </lineage>
</organism>
<keyword evidence="3" id="KW-1185">Reference proteome</keyword>
<sequence length="81" mass="8283">MARWLAEPSDALRARRGPAGRPGAPVARWDADPSLALRARRGVGAGAVSSVAAAGDSWLAEPCAAVRVRRTGRSPAGPAAR</sequence>
<dbReference type="Proteomes" id="UP000037274">
    <property type="component" value="Unassembled WGS sequence"/>
</dbReference>
<name>A0ABR5HRK6_STRLW</name>
<dbReference type="RefSeq" id="WP_048574268.1">
    <property type="nucleotide sequence ID" value="NZ_LFEH01000159.1"/>
</dbReference>
<protein>
    <submittedName>
        <fullName evidence="2">Uncharacterized protein</fullName>
    </submittedName>
</protein>
<evidence type="ECO:0000313" key="2">
    <source>
        <dbReference type="EMBL" id="KMS68665.1"/>
    </source>
</evidence>
<feature type="non-terminal residue" evidence="2">
    <location>
        <position position="81"/>
    </location>
</feature>
<dbReference type="EMBL" id="LFEH01000159">
    <property type="protein sequence ID" value="KMS68665.1"/>
    <property type="molecule type" value="Genomic_DNA"/>
</dbReference>
<comment type="caution">
    <text evidence="2">The sequence shown here is derived from an EMBL/GenBank/DDBJ whole genome shotgun (WGS) entry which is preliminary data.</text>
</comment>
<gene>
    <name evidence="2" type="ORF">ACH49_27075</name>
</gene>
<feature type="compositionally biased region" description="Low complexity" evidence="1">
    <location>
        <begin position="17"/>
        <end position="27"/>
    </location>
</feature>
<feature type="region of interest" description="Disordered" evidence="1">
    <location>
        <begin position="1"/>
        <end position="27"/>
    </location>
</feature>
<accession>A0ABR5HRK6</accession>